<proteinExistence type="predicted"/>
<dbReference type="EMBL" id="JACHCE010000011">
    <property type="protein sequence ID" value="MBB5639016.1"/>
    <property type="molecule type" value="Genomic_DNA"/>
</dbReference>
<evidence type="ECO:0000313" key="2">
    <source>
        <dbReference type="Proteomes" id="UP000537204"/>
    </source>
</evidence>
<gene>
    <name evidence="1" type="ORF">HDE68_004954</name>
</gene>
<evidence type="ECO:0000313" key="1">
    <source>
        <dbReference type="EMBL" id="MBB5639016.1"/>
    </source>
</evidence>
<dbReference type="Gene3D" id="2.30.30.40">
    <property type="entry name" value="SH3 Domains"/>
    <property type="match status" value="1"/>
</dbReference>
<dbReference type="RefSeq" id="WP_183884888.1">
    <property type="nucleotide sequence ID" value="NZ_JACHCE010000011.1"/>
</dbReference>
<comment type="caution">
    <text evidence="1">The sequence shown here is derived from an EMBL/GenBank/DDBJ whole genome shotgun (WGS) entry which is preliminary data.</text>
</comment>
<reference evidence="1 2" key="1">
    <citation type="submission" date="2020-08" db="EMBL/GenBank/DDBJ databases">
        <title>Genomic Encyclopedia of Type Strains, Phase IV (KMG-V): Genome sequencing to study the core and pangenomes of soil and plant-associated prokaryotes.</title>
        <authorList>
            <person name="Whitman W."/>
        </authorList>
    </citation>
    <scope>NUCLEOTIDE SEQUENCE [LARGE SCALE GENOMIC DNA]</scope>
    <source>
        <strain evidence="1 2">S3M1</strain>
    </source>
</reference>
<evidence type="ECO:0008006" key="3">
    <source>
        <dbReference type="Google" id="ProtNLM"/>
    </source>
</evidence>
<sequence length="285" mass="32265">MRNLLILFFLFIAYAAKAQIKSFYNWKGNALSLYASPSASSKVLISIPKGETVQKVNEIKGLPAFNVVLSYYGSKGIPERGDVYGYGGTFYTMKGNWVKVNFQGKTGYVPELFLSHLADLQVHKVKSNEFGDLSADYMSALFGRPVSVHKKELPKASADEINYEKTYRYKNGNYLLVSISYFEKDGPGGEKYTYYLKGLKKHEAILLLLKLTSFNNFMADNVETIKKRAITNSLYDQFTWWYNNGDKQEQNTDLEFFYNQEGGSSMVTLKETKEGVIISFGYGGC</sequence>
<protein>
    <recommendedName>
        <fullName evidence="3">SH3 domain-containing protein</fullName>
    </recommendedName>
</protein>
<dbReference type="AlphaFoldDB" id="A0A7W8ZRT6"/>
<organism evidence="1 2">
    <name type="scientific">Pedobacter cryoconitis</name>
    <dbReference type="NCBI Taxonomy" id="188932"/>
    <lineage>
        <taxon>Bacteria</taxon>
        <taxon>Pseudomonadati</taxon>
        <taxon>Bacteroidota</taxon>
        <taxon>Sphingobacteriia</taxon>
        <taxon>Sphingobacteriales</taxon>
        <taxon>Sphingobacteriaceae</taxon>
        <taxon>Pedobacter</taxon>
    </lineage>
</organism>
<dbReference type="Proteomes" id="UP000537204">
    <property type="component" value="Unassembled WGS sequence"/>
</dbReference>
<accession>A0A7W8ZRT6</accession>
<name>A0A7W8ZRT6_9SPHI</name>